<evidence type="ECO:0000313" key="2">
    <source>
        <dbReference type="Proteomes" id="UP000000639"/>
    </source>
</evidence>
<proteinExistence type="predicted"/>
<dbReference type="EMBL" id="CP000510">
    <property type="protein sequence ID" value="ABM03879.1"/>
    <property type="molecule type" value="Genomic_DNA"/>
</dbReference>
<reference evidence="1 2" key="1">
    <citation type="submission" date="2007-01" db="EMBL/GenBank/DDBJ databases">
        <title>Complete sequence of Psychromonas ingrahamii 37.</title>
        <authorList>
            <consortium name="US DOE Joint Genome Institute"/>
            <person name="Copeland A."/>
            <person name="Lucas S."/>
            <person name="Lapidus A."/>
            <person name="Barry K."/>
            <person name="Detter J.C."/>
            <person name="Glavina del Rio T."/>
            <person name="Hammon N."/>
            <person name="Israni S."/>
            <person name="Dalin E."/>
            <person name="Tice H."/>
            <person name="Pitluck S."/>
            <person name="Thompson L.S."/>
            <person name="Brettin T."/>
            <person name="Bruce D."/>
            <person name="Han C."/>
            <person name="Tapia R."/>
            <person name="Schmutz J."/>
            <person name="Larimer F."/>
            <person name="Land M."/>
            <person name="Hauser L."/>
            <person name="Kyrpides N."/>
            <person name="Ivanova N."/>
            <person name="Staley J."/>
            <person name="Richardson P."/>
        </authorList>
    </citation>
    <scope>NUCLEOTIDE SEQUENCE [LARGE SCALE GENOMIC DNA]</scope>
    <source>
        <strain evidence="1 2">37</strain>
    </source>
</reference>
<dbReference type="STRING" id="357804.Ping_2135"/>
<name>A1SWL4_PSYIN</name>
<dbReference type="eggNOG" id="ENOG5033KGB">
    <property type="taxonomic scope" value="Bacteria"/>
</dbReference>
<dbReference type="RefSeq" id="WP_011770439.1">
    <property type="nucleotide sequence ID" value="NC_008709.1"/>
</dbReference>
<accession>A1SWL4</accession>
<dbReference type="AlphaFoldDB" id="A1SWL4"/>
<sequence>MKYSYIDAYEDLLKQCLFIPDLVTKSANKELRFLGDFNQWLLDTEEVMKKYNISKCAEIAGLRSKIIAASYATDPKISKKKRQLSVATSIIYEAQNTVLSVLEPMEGRIAEARNAIRQLLGVAYQSNMTNRHMNFNQMIRKLWADFSAHEQLKGAIASILVLVNQSDALRMLAEEIDMSMLGR</sequence>
<organism evidence="1 2">
    <name type="scientific">Psychromonas ingrahamii (strain DSM 17664 / CCUG 51855 / 37)</name>
    <dbReference type="NCBI Taxonomy" id="357804"/>
    <lineage>
        <taxon>Bacteria</taxon>
        <taxon>Pseudomonadati</taxon>
        <taxon>Pseudomonadota</taxon>
        <taxon>Gammaproteobacteria</taxon>
        <taxon>Alteromonadales</taxon>
        <taxon>Psychromonadaceae</taxon>
        <taxon>Psychromonas</taxon>
    </lineage>
</organism>
<gene>
    <name evidence="1" type="ordered locus">Ping_2135</name>
</gene>
<protein>
    <submittedName>
        <fullName evidence="1">Uncharacterized protein</fullName>
    </submittedName>
</protein>
<dbReference type="OrthoDB" id="1431065at2"/>
<dbReference type="HOGENOM" id="CLU_1474039_0_0_6"/>
<evidence type="ECO:0000313" key="1">
    <source>
        <dbReference type="EMBL" id="ABM03879.1"/>
    </source>
</evidence>
<dbReference type="KEGG" id="pin:Ping_2135"/>
<dbReference type="Proteomes" id="UP000000639">
    <property type="component" value="Chromosome"/>
</dbReference>
<keyword evidence="2" id="KW-1185">Reference proteome</keyword>